<dbReference type="CDD" id="cd00174">
    <property type="entry name" value="SH3"/>
    <property type="match status" value="1"/>
</dbReference>
<feature type="transmembrane region" description="Helical" evidence="5">
    <location>
        <begin position="335"/>
        <end position="356"/>
    </location>
</feature>
<dbReference type="InterPro" id="IPR036028">
    <property type="entry name" value="SH3-like_dom_sf"/>
</dbReference>
<feature type="compositionally biased region" description="Low complexity" evidence="4">
    <location>
        <begin position="462"/>
        <end position="471"/>
    </location>
</feature>
<dbReference type="EMBL" id="GG745356">
    <property type="protein sequence ID" value="KNE68230.1"/>
    <property type="molecule type" value="Genomic_DNA"/>
</dbReference>
<evidence type="ECO:0000256" key="2">
    <source>
        <dbReference type="ARBA" id="ARBA00022581"/>
    </source>
</evidence>
<dbReference type="OrthoDB" id="5340910at2759"/>
<dbReference type="Pfam" id="PF14604">
    <property type="entry name" value="SH3_9"/>
    <property type="match status" value="1"/>
</dbReference>
<feature type="compositionally biased region" description="Pro residues" evidence="4">
    <location>
        <begin position="554"/>
        <end position="565"/>
    </location>
</feature>
<dbReference type="PANTHER" id="PTHR13037">
    <property type="entry name" value="FORMIN"/>
    <property type="match status" value="1"/>
</dbReference>
<evidence type="ECO:0000256" key="4">
    <source>
        <dbReference type="SAM" id="MobiDB-lite"/>
    </source>
</evidence>
<gene>
    <name evidence="8" type="ORF">AMAG_12906</name>
</gene>
<feature type="compositionally biased region" description="Low complexity" evidence="4">
    <location>
        <begin position="275"/>
        <end position="311"/>
    </location>
</feature>
<feature type="chain" id="PRO_5005548410" description="SH3 domain-containing protein" evidence="6">
    <location>
        <begin position="45"/>
        <end position="665"/>
    </location>
</feature>
<organism evidence="8 9">
    <name type="scientific">Allomyces macrogynus (strain ATCC 38327)</name>
    <name type="common">Allomyces javanicus var. macrogynus</name>
    <dbReference type="NCBI Taxonomy" id="578462"/>
    <lineage>
        <taxon>Eukaryota</taxon>
        <taxon>Fungi</taxon>
        <taxon>Fungi incertae sedis</taxon>
        <taxon>Blastocladiomycota</taxon>
        <taxon>Blastocladiomycetes</taxon>
        <taxon>Blastocladiales</taxon>
        <taxon>Blastocladiaceae</taxon>
        <taxon>Allomyces</taxon>
    </lineage>
</organism>
<dbReference type="PROSITE" id="PS50002">
    <property type="entry name" value="SH3"/>
    <property type="match status" value="1"/>
</dbReference>
<keyword evidence="6" id="KW-0732">Signal</keyword>
<dbReference type="Gene3D" id="2.30.30.40">
    <property type="entry name" value="SH3 Domains"/>
    <property type="match status" value="1"/>
</dbReference>
<keyword evidence="5" id="KW-0472">Membrane</keyword>
<evidence type="ECO:0000256" key="1">
    <source>
        <dbReference type="ARBA" id="ARBA00022443"/>
    </source>
</evidence>
<keyword evidence="9" id="KW-1185">Reference proteome</keyword>
<feature type="region of interest" description="Disordered" evidence="4">
    <location>
        <begin position="600"/>
        <end position="665"/>
    </location>
</feature>
<evidence type="ECO:0000256" key="5">
    <source>
        <dbReference type="SAM" id="Phobius"/>
    </source>
</evidence>
<feature type="region of interest" description="Disordered" evidence="4">
    <location>
        <begin position="549"/>
        <end position="585"/>
    </location>
</feature>
<evidence type="ECO:0000259" key="7">
    <source>
        <dbReference type="PROSITE" id="PS50002"/>
    </source>
</evidence>
<feature type="signal peptide" evidence="6">
    <location>
        <begin position="1"/>
        <end position="44"/>
    </location>
</feature>
<dbReference type="Proteomes" id="UP000054350">
    <property type="component" value="Unassembled WGS sequence"/>
</dbReference>
<dbReference type="SUPFAM" id="SSF50044">
    <property type="entry name" value="SH3-domain"/>
    <property type="match status" value="1"/>
</dbReference>
<reference evidence="9" key="2">
    <citation type="submission" date="2009-11" db="EMBL/GenBank/DDBJ databases">
        <title>The Genome Sequence of Allomyces macrogynus strain ATCC 38327.</title>
        <authorList>
            <consortium name="The Broad Institute Genome Sequencing Platform"/>
            <person name="Russ C."/>
            <person name="Cuomo C."/>
            <person name="Shea T."/>
            <person name="Young S.K."/>
            <person name="Zeng Q."/>
            <person name="Koehrsen M."/>
            <person name="Haas B."/>
            <person name="Borodovsky M."/>
            <person name="Guigo R."/>
            <person name="Alvarado L."/>
            <person name="Berlin A."/>
            <person name="Borenstein D."/>
            <person name="Chen Z."/>
            <person name="Engels R."/>
            <person name="Freedman E."/>
            <person name="Gellesch M."/>
            <person name="Goldberg J."/>
            <person name="Griggs A."/>
            <person name="Gujja S."/>
            <person name="Heiman D."/>
            <person name="Hepburn T."/>
            <person name="Howarth C."/>
            <person name="Jen D."/>
            <person name="Larson L."/>
            <person name="Lewis B."/>
            <person name="Mehta T."/>
            <person name="Park D."/>
            <person name="Pearson M."/>
            <person name="Roberts A."/>
            <person name="Saif S."/>
            <person name="Shenoy N."/>
            <person name="Sisk P."/>
            <person name="Stolte C."/>
            <person name="Sykes S."/>
            <person name="Walk T."/>
            <person name="White J."/>
            <person name="Yandava C."/>
            <person name="Burger G."/>
            <person name="Gray M.W."/>
            <person name="Holland P.W.H."/>
            <person name="King N."/>
            <person name="Lang F.B.F."/>
            <person name="Roger A.J."/>
            <person name="Ruiz-Trillo I."/>
            <person name="Lander E."/>
            <person name="Nusbaum C."/>
        </authorList>
    </citation>
    <scope>NUCLEOTIDE SEQUENCE [LARGE SCALE GENOMIC DNA]</scope>
    <source>
        <strain evidence="9">ATCC 38327</strain>
    </source>
</reference>
<proteinExistence type="predicted"/>
<evidence type="ECO:0000256" key="6">
    <source>
        <dbReference type="SAM" id="SignalP"/>
    </source>
</evidence>
<dbReference type="SMART" id="SM00326">
    <property type="entry name" value="SH3"/>
    <property type="match status" value="1"/>
</dbReference>
<keyword evidence="2" id="KW-0945">Host-virus interaction</keyword>
<sequence>MPRPPCPTRAARVPSCRRSPFTAASPVLVTLVVLVLAAALTAHAAPQSSGGSSAQCIDVTPTDNTQLCYGFPKLQVPKNMGAFIGQYLPTNGTVPAGAPAAAVNSASDFQAVMSFAVRSGFAAFAQRSFKCVPTVLNGRWYKAMTCAAAASFAAKSGCPAAGATLCPATVDEFFLTFSQAVAHSSNNCPSEAAGAVSAMQSGSSIRKSAVAENCVDGKVIEGKALCGFSSVAQACAHSCPDSDFIATLKPDKDEACKTAISNHKPSPPPTVEFLSASSSTSSVASSNSPSGTGAGAAVASAAPSATPSGTTDALAANSSGDGFMEKQVLGVQGKYWVFGGAGLVGVIAIVAGLLIVRKRKSATASAAAKRDMREMDDKPMARGAPPDTFGNMPPGSPGEFGSGKHAEALDQGQYFDDRYGAPPPQGNGYPPSPAGAGYGNDYYGQGNSPAGPMPAPLPPNSPMNNNNTNASRSRETWAAVAPRQSVRPRSMMPHSVPRARPVVLSYAPRLEDELDLHRGDMVTLWEDNGDGYGYGQVADGREGVFPLMCLAPEDAPPMPPMPPQAPQNKQQQGPPNGPAPQEGGIRETVINPTAYRFTQYTVASDSDDDEYPPPPPPPAGMRGPGGPPPAAYRPNNGGPQLHQPQPSYGGGGGYGGGNAGYSNGR</sequence>
<name>A0A0L0T0Q1_ALLM3</name>
<feature type="compositionally biased region" description="Basic and acidic residues" evidence="4">
    <location>
        <begin position="368"/>
        <end position="380"/>
    </location>
</feature>
<protein>
    <recommendedName>
        <fullName evidence="7">SH3 domain-containing protein</fullName>
    </recommendedName>
</protein>
<keyword evidence="5" id="KW-1133">Transmembrane helix</keyword>
<dbReference type="VEuPathDB" id="FungiDB:AMAG_12906"/>
<feature type="domain" description="SH3" evidence="7">
    <location>
        <begin position="495"/>
        <end position="555"/>
    </location>
</feature>
<feature type="compositionally biased region" description="Pro residues" evidence="4">
    <location>
        <begin position="612"/>
        <end position="631"/>
    </location>
</feature>
<evidence type="ECO:0000313" key="9">
    <source>
        <dbReference type="Proteomes" id="UP000054350"/>
    </source>
</evidence>
<keyword evidence="5" id="KW-0812">Transmembrane</keyword>
<feature type="region of interest" description="Disordered" evidence="4">
    <location>
        <begin position="363"/>
        <end position="476"/>
    </location>
</feature>
<feature type="region of interest" description="Disordered" evidence="4">
    <location>
        <begin position="258"/>
        <end position="313"/>
    </location>
</feature>
<feature type="compositionally biased region" description="Pro residues" evidence="4">
    <location>
        <begin position="421"/>
        <end position="433"/>
    </location>
</feature>
<feature type="compositionally biased region" description="Gly residues" evidence="4">
    <location>
        <begin position="648"/>
        <end position="659"/>
    </location>
</feature>
<dbReference type="STRING" id="578462.A0A0L0T0Q1"/>
<keyword evidence="1 3" id="KW-0728">SH3 domain</keyword>
<feature type="compositionally biased region" description="Pro residues" evidence="4">
    <location>
        <begin position="451"/>
        <end position="461"/>
    </location>
</feature>
<dbReference type="AlphaFoldDB" id="A0A0L0T0Q1"/>
<dbReference type="InterPro" id="IPR001452">
    <property type="entry name" value="SH3_domain"/>
</dbReference>
<dbReference type="PANTHER" id="PTHR13037:SF24">
    <property type="entry name" value="POLYCOMB PROTEIN PCL-RELATED"/>
    <property type="match status" value="1"/>
</dbReference>
<evidence type="ECO:0000256" key="3">
    <source>
        <dbReference type="PROSITE-ProRule" id="PRU00192"/>
    </source>
</evidence>
<evidence type="ECO:0000313" key="8">
    <source>
        <dbReference type="EMBL" id="KNE68230.1"/>
    </source>
</evidence>
<reference evidence="8 9" key="1">
    <citation type="submission" date="2009-11" db="EMBL/GenBank/DDBJ databases">
        <title>Annotation of Allomyces macrogynus ATCC 38327.</title>
        <authorList>
            <consortium name="The Broad Institute Genome Sequencing Platform"/>
            <person name="Russ C."/>
            <person name="Cuomo C."/>
            <person name="Burger G."/>
            <person name="Gray M.W."/>
            <person name="Holland P.W.H."/>
            <person name="King N."/>
            <person name="Lang F.B.F."/>
            <person name="Roger A.J."/>
            <person name="Ruiz-Trillo I."/>
            <person name="Young S.K."/>
            <person name="Zeng Q."/>
            <person name="Gargeya S."/>
            <person name="Fitzgerald M."/>
            <person name="Haas B."/>
            <person name="Abouelleil A."/>
            <person name="Alvarado L."/>
            <person name="Arachchi H.M."/>
            <person name="Berlin A."/>
            <person name="Chapman S.B."/>
            <person name="Gearin G."/>
            <person name="Goldberg J."/>
            <person name="Griggs A."/>
            <person name="Gujja S."/>
            <person name="Hansen M."/>
            <person name="Heiman D."/>
            <person name="Howarth C."/>
            <person name="Larimer J."/>
            <person name="Lui A."/>
            <person name="MacDonald P.J.P."/>
            <person name="McCowen C."/>
            <person name="Montmayeur A."/>
            <person name="Murphy C."/>
            <person name="Neiman D."/>
            <person name="Pearson M."/>
            <person name="Priest M."/>
            <person name="Roberts A."/>
            <person name="Saif S."/>
            <person name="Shea T."/>
            <person name="Sisk P."/>
            <person name="Stolte C."/>
            <person name="Sykes S."/>
            <person name="Wortman J."/>
            <person name="Nusbaum C."/>
            <person name="Birren B."/>
        </authorList>
    </citation>
    <scope>NUCLEOTIDE SEQUENCE [LARGE SCALE GENOMIC DNA]</scope>
    <source>
        <strain evidence="8 9">ATCC 38327</strain>
    </source>
</reference>
<accession>A0A0L0T0Q1</accession>